<sequence length="154" mass="16588">MTGKDLVSFATQLSSFFCKADSIPSVKNPTKRERKATPNFKSTCLLSTGGSNVGAMGLHADWVRNCCSLGAADQDSFSIMVISLCQGLTVAMSDASLINQAQFSLRNGETSCVISNLMGQFALSLVPVSSAINRSSFPYAAVFQWSRKLWAKMK</sequence>
<comment type="caution">
    <text evidence="1">The sequence shown here is derived from an EMBL/GenBank/DDBJ whole genome shotgun (WGS) entry which is preliminary data.</text>
</comment>
<dbReference type="EMBL" id="JBFOLJ010000012">
    <property type="protein sequence ID" value="KAL2489983.1"/>
    <property type="molecule type" value="Genomic_DNA"/>
</dbReference>
<proteinExistence type="predicted"/>
<protein>
    <submittedName>
        <fullName evidence="1">Uncharacterized protein</fullName>
    </submittedName>
</protein>
<dbReference type="AlphaFoldDB" id="A0ABD1RQE3"/>
<evidence type="ECO:0000313" key="1">
    <source>
        <dbReference type="EMBL" id="KAL2489983.1"/>
    </source>
</evidence>
<gene>
    <name evidence="1" type="ORF">Fot_43275</name>
</gene>
<organism evidence="1 2">
    <name type="scientific">Forsythia ovata</name>
    <dbReference type="NCBI Taxonomy" id="205694"/>
    <lineage>
        <taxon>Eukaryota</taxon>
        <taxon>Viridiplantae</taxon>
        <taxon>Streptophyta</taxon>
        <taxon>Embryophyta</taxon>
        <taxon>Tracheophyta</taxon>
        <taxon>Spermatophyta</taxon>
        <taxon>Magnoliopsida</taxon>
        <taxon>eudicotyledons</taxon>
        <taxon>Gunneridae</taxon>
        <taxon>Pentapetalae</taxon>
        <taxon>asterids</taxon>
        <taxon>lamiids</taxon>
        <taxon>Lamiales</taxon>
        <taxon>Oleaceae</taxon>
        <taxon>Forsythieae</taxon>
        <taxon>Forsythia</taxon>
    </lineage>
</organism>
<dbReference type="Proteomes" id="UP001604277">
    <property type="component" value="Unassembled WGS sequence"/>
</dbReference>
<keyword evidence="2" id="KW-1185">Reference proteome</keyword>
<accession>A0ABD1RQE3</accession>
<evidence type="ECO:0000313" key="2">
    <source>
        <dbReference type="Proteomes" id="UP001604277"/>
    </source>
</evidence>
<name>A0ABD1RQE3_9LAMI</name>
<reference evidence="2" key="1">
    <citation type="submission" date="2024-07" db="EMBL/GenBank/DDBJ databases">
        <title>Two chromosome-level genome assemblies of Korean endemic species Abeliophyllum distichum and Forsythia ovata (Oleaceae).</title>
        <authorList>
            <person name="Jang H."/>
        </authorList>
    </citation>
    <scope>NUCLEOTIDE SEQUENCE [LARGE SCALE GENOMIC DNA]</scope>
</reference>